<evidence type="ECO:0000313" key="3">
    <source>
        <dbReference type="Proteomes" id="UP001175353"/>
    </source>
</evidence>
<evidence type="ECO:0008006" key="4">
    <source>
        <dbReference type="Google" id="ProtNLM"/>
    </source>
</evidence>
<dbReference type="AlphaFoldDB" id="A0AAN6K9V9"/>
<reference evidence="2" key="1">
    <citation type="submission" date="2023-06" db="EMBL/GenBank/DDBJ databases">
        <title>Black Yeasts Isolated from many extreme environments.</title>
        <authorList>
            <person name="Coleine C."/>
            <person name="Stajich J.E."/>
            <person name="Selbmann L."/>
        </authorList>
    </citation>
    <scope>NUCLEOTIDE SEQUENCE</scope>
    <source>
        <strain evidence="2">CCFEE 5200</strain>
    </source>
</reference>
<feature type="region of interest" description="Disordered" evidence="1">
    <location>
        <begin position="365"/>
        <end position="407"/>
    </location>
</feature>
<proteinExistence type="predicted"/>
<comment type="caution">
    <text evidence="2">The sequence shown here is derived from an EMBL/GenBank/DDBJ whole genome shotgun (WGS) entry which is preliminary data.</text>
</comment>
<dbReference type="EMBL" id="JAUJLE010000176">
    <property type="protein sequence ID" value="KAK0971571.1"/>
    <property type="molecule type" value="Genomic_DNA"/>
</dbReference>
<gene>
    <name evidence="2" type="ORF">LTR91_015499</name>
</gene>
<evidence type="ECO:0000313" key="2">
    <source>
        <dbReference type="EMBL" id="KAK0971571.1"/>
    </source>
</evidence>
<organism evidence="2 3">
    <name type="scientific">Friedmanniomyces endolithicus</name>
    <dbReference type="NCBI Taxonomy" id="329885"/>
    <lineage>
        <taxon>Eukaryota</taxon>
        <taxon>Fungi</taxon>
        <taxon>Dikarya</taxon>
        <taxon>Ascomycota</taxon>
        <taxon>Pezizomycotina</taxon>
        <taxon>Dothideomycetes</taxon>
        <taxon>Dothideomycetidae</taxon>
        <taxon>Mycosphaerellales</taxon>
        <taxon>Teratosphaeriaceae</taxon>
        <taxon>Friedmanniomyces</taxon>
    </lineage>
</organism>
<dbReference type="Proteomes" id="UP001175353">
    <property type="component" value="Unassembled WGS sequence"/>
</dbReference>
<feature type="compositionally biased region" description="Low complexity" evidence="1">
    <location>
        <begin position="371"/>
        <end position="382"/>
    </location>
</feature>
<feature type="compositionally biased region" description="Polar residues" evidence="1">
    <location>
        <begin position="388"/>
        <end position="407"/>
    </location>
</feature>
<name>A0AAN6K9V9_9PEZI</name>
<sequence>MGGIAFERTWSFQSLNVDRKALVLHLDPKHPLADDSTRSAMNNMALATSAAAISRAAHAARDASGELDELLVSAKFKDESLRRDVKQFLEDVNALQSRLAIPESSGVLGSEEQQALHAKLQNAIALCAGTFAQLALHARDAGKVKSGIFRQGRKLSAKDEVVIRAKQRIPVHAMTVQLLSSTFNLRCVLQELQWSALPDSVRDLQRRRARLQISCQVNSPHLGQDQELCNSVAGLVAEADVTLEYATTVLDDPSHHNLKLTASNSIRSGGGSLRMQSSIIGASAIHLTSTDHLNVYQQRGVGHSDASLPPPPQLPEKSILRAPRIELNIPQVGSTSPVNVASPNERDNTVIQWIDNLAEREKLPRPAEITSSPSVVSSSVASGEAAPTTISDSRSLSTGERLSTGHTSWTLPSISGSLRGNVDTSEVDDLDEDGITIELARNIISSGQSALDGTDHQGAKGCFLEALVLIQRLPYKAQLAACNMLDLRYNIAMCCLVLDGQNEIEKTLLAVLQHEPSSDVQREKLFHVSHALAQLCITTGRLTLARQSCNNALRGRRSLLGKQHQDYHHSLALMARISVLDGADIQAKAYRDMIPGAEQHKFAFDHLKMDVYCEKEAVELVDAERQSLSSELTIQDPILRKPTQRAADHAYGSPSTVADRQIPFLQESWSKPTPSPAEEAPSVQTSFSIAPEDLHTYRPFSQVSDMASESAFLPIPLSISHSQEPASIPQPSPGNDYLGFCKAAWQLQAGDRSVMKKTKQSSLSAPSTYWLCCTGPRCYFTTEIETSAIGTWESVERRYQKWSVAYRFAFLAKSHVRQNKVAAGQALYKCLFCVFLSVHAPIIQGTEAYIDHVAKKHRASTFSQVMLYRTGCVNDRICTAEESFDINLYPVASV</sequence>
<protein>
    <recommendedName>
        <fullName evidence="4">Fungal N-terminal domain-containing protein</fullName>
    </recommendedName>
</protein>
<evidence type="ECO:0000256" key="1">
    <source>
        <dbReference type="SAM" id="MobiDB-lite"/>
    </source>
</evidence>
<keyword evidence="3" id="KW-1185">Reference proteome</keyword>
<accession>A0AAN6K9V9</accession>